<proteinExistence type="inferred from homology"/>
<keyword evidence="6" id="KW-1185">Reference proteome</keyword>
<evidence type="ECO:0000256" key="1">
    <source>
        <dbReference type="ARBA" id="ARBA00022649"/>
    </source>
</evidence>
<organism evidence="5 6">
    <name type="scientific">Sulfurimonas sediminis</name>
    <dbReference type="NCBI Taxonomy" id="2590020"/>
    <lineage>
        <taxon>Bacteria</taxon>
        <taxon>Pseudomonadati</taxon>
        <taxon>Campylobacterota</taxon>
        <taxon>Epsilonproteobacteria</taxon>
        <taxon>Campylobacterales</taxon>
        <taxon>Sulfurimonadaceae</taxon>
        <taxon>Sulfurimonas</taxon>
    </lineage>
</organism>
<dbReference type="InterPro" id="IPR037038">
    <property type="entry name" value="HepT-like_sf"/>
</dbReference>
<dbReference type="InterPro" id="IPR052379">
    <property type="entry name" value="Type_VII_TA_RNase"/>
</dbReference>
<accession>A0A7M1B6H0</accession>
<dbReference type="NCBIfam" id="NF047751">
    <property type="entry name" value="HepT_toxin"/>
    <property type="match status" value="1"/>
</dbReference>
<keyword evidence="2" id="KW-0540">Nuclease</keyword>
<protein>
    <submittedName>
        <fullName evidence="5">DUF86 domain-containing protein</fullName>
    </submittedName>
</protein>
<evidence type="ECO:0000313" key="5">
    <source>
        <dbReference type="EMBL" id="QOP44292.1"/>
    </source>
</evidence>
<evidence type="ECO:0000256" key="3">
    <source>
        <dbReference type="ARBA" id="ARBA00022801"/>
    </source>
</evidence>
<dbReference type="PANTHER" id="PTHR33397">
    <property type="entry name" value="UPF0331 PROTEIN YUTE"/>
    <property type="match status" value="1"/>
</dbReference>
<dbReference type="InterPro" id="IPR008201">
    <property type="entry name" value="HepT-like"/>
</dbReference>
<dbReference type="KEGG" id="ssei:FJR45_10195"/>
<dbReference type="Pfam" id="PF01934">
    <property type="entry name" value="HepT-like"/>
    <property type="match status" value="1"/>
</dbReference>
<evidence type="ECO:0000313" key="6">
    <source>
        <dbReference type="Proteomes" id="UP000593719"/>
    </source>
</evidence>
<dbReference type="GO" id="GO:0110001">
    <property type="term" value="C:toxin-antitoxin complex"/>
    <property type="evidence" value="ECO:0007669"/>
    <property type="project" value="InterPro"/>
</dbReference>
<dbReference type="GO" id="GO:0016787">
    <property type="term" value="F:hydrolase activity"/>
    <property type="evidence" value="ECO:0007669"/>
    <property type="project" value="UniProtKB-KW"/>
</dbReference>
<dbReference type="GO" id="GO:0004540">
    <property type="term" value="F:RNA nuclease activity"/>
    <property type="evidence" value="ECO:0007669"/>
    <property type="project" value="InterPro"/>
</dbReference>
<dbReference type="EMBL" id="CP041235">
    <property type="protein sequence ID" value="QOP44292.1"/>
    <property type="molecule type" value="Genomic_DNA"/>
</dbReference>
<dbReference type="RefSeq" id="WP_193150442.1">
    <property type="nucleotide sequence ID" value="NZ_CP041235.1"/>
</dbReference>
<reference evidence="5 6" key="1">
    <citation type="submission" date="2019-06" db="EMBL/GenBank/DDBJ databases">
        <title>Sulfurimonas gotlandica sp. nov., a chemoautotrophic and psychrotolerant epsilonproteobacterium isolated from a pelagic redoxcline, and an emended description of the genus Sulfurimonas.</title>
        <authorList>
            <person name="Wang S."/>
            <person name="Jiang L."/>
            <person name="Shao Z."/>
        </authorList>
    </citation>
    <scope>NUCLEOTIDE SEQUENCE [LARGE SCALE GENOMIC DNA]</scope>
    <source>
        <strain evidence="5 6">S2-6</strain>
    </source>
</reference>
<gene>
    <name evidence="5" type="ORF">FJR45_10195</name>
</gene>
<evidence type="ECO:0000256" key="2">
    <source>
        <dbReference type="ARBA" id="ARBA00022722"/>
    </source>
</evidence>
<keyword evidence="3" id="KW-0378">Hydrolase</keyword>
<dbReference type="Gene3D" id="1.20.120.580">
    <property type="entry name" value="bsu32300-like"/>
    <property type="match status" value="1"/>
</dbReference>
<dbReference type="PANTHER" id="PTHR33397:SF5">
    <property type="entry name" value="RNASE YUTE-RELATED"/>
    <property type="match status" value="1"/>
</dbReference>
<keyword evidence="1" id="KW-1277">Toxin-antitoxin system</keyword>
<sequence>MEILPKLKQLEENIKILEELKQEMQAEDIAANKRYEWELRYGFFESIQIMIDVSCKVTNHFNLGKPQNYRECIELLARFKYLNKVNTPRYIAMIGLGNLLIHEYTTIDTKKLYNFLNSINDFKNFISEIRENISE</sequence>
<comment type="similarity">
    <text evidence="4">Belongs to the HepT RNase toxin family.</text>
</comment>
<dbReference type="AlphaFoldDB" id="A0A7M1B6H0"/>
<dbReference type="Proteomes" id="UP000593719">
    <property type="component" value="Chromosome"/>
</dbReference>
<name>A0A7M1B6H0_9BACT</name>
<evidence type="ECO:0000256" key="4">
    <source>
        <dbReference type="ARBA" id="ARBA00024207"/>
    </source>
</evidence>